<feature type="compositionally biased region" description="Low complexity" evidence="1">
    <location>
        <begin position="334"/>
        <end position="343"/>
    </location>
</feature>
<sequence>MVLLPTQDELLAIYKDHKKHIVCPRCLQKGRFQRDGFKATTDKTKPAKCNKHYTEAVMEQLLLQAIAKETRKARMKLGGVGYRGNEVVHPQALGGAAAPTKRSVEAIKATAARSKGRTASAKRSEKSSASTCAPETTSNNSQEEATMTAKRAAQTATKDYIRQSLLSDRHFIQSSIELAQCSEEAFLKDPGIILKEKGGDGGNRGGNRGDDDVFEFVMTEGRFQDWMESHARLTGVQFNQDREQVYNQPKSGGMYRGMFWHKHRCSHSERLKSRAALAAQPRLNSKQPKMSAGTLVATAIEHDKQDGGDGKSNDSDTGKEATIRSDTTGGVGGRSSPSRSGCRASIQEALQSYYLPDGKKTTVHVVKYRFRHGHALGFRTRGAVKETEDRMDDIQVQAENTTRHTVATGMTTMTTKAGKESITNATMGSGVGRRTTRSQSVLGFILPPSTTETPVLLDQQLKGAPLLYPSPVSEPPGQSLDDNAHVNSSINSSNGSDREEAREGSPLPELSESFSTLSGSLPDELQQFTACWEEALEDLEKNPTMPNAYVLQEELVQVLTILRREIGENVQLDKLKQRVLRLERRKESTQLYEEEEEEEEEEENVTCHRSDNERNIIK</sequence>
<feature type="compositionally biased region" description="Basic and acidic residues" evidence="1">
    <location>
        <begin position="605"/>
        <end position="618"/>
    </location>
</feature>
<gene>
    <name evidence="2" type="ORF">BGZ97_001047</name>
</gene>
<feature type="compositionally biased region" description="Basic and acidic residues" evidence="1">
    <location>
        <begin position="300"/>
        <end position="323"/>
    </location>
</feature>
<evidence type="ECO:0000313" key="2">
    <source>
        <dbReference type="EMBL" id="KAG0305647.1"/>
    </source>
</evidence>
<feature type="region of interest" description="Disordered" evidence="1">
    <location>
        <begin position="586"/>
        <end position="618"/>
    </location>
</feature>
<comment type="caution">
    <text evidence="2">The sequence shown here is derived from an EMBL/GenBank/DDBJ whole genome shotgun (WGS) entry which is preliminary data.</text>
</comment>
<accession>A0A9P6QZS4</accession>
<proteinExistence type="predicted"/>
<dbReference type="EMBL" id="JAAAIN010001203">
    <property type="protein sequence ID" value="KAG0305647.1"/>
    <property type="molecule type" value="Genomic_DNA"/>
</dbReference>
<protein>
    <submittedName>
        <fullName evidence="2">Uncharacterized protein</fullName>
    </submittedName>
</protein>
<dbReference type="AlphaFoldDB" id="A0A9P6QZS4"/>
<name>A0A9P6QZS4_9FUNG</name>
<dbReference type="Proteomes" id="UP000823405">
    <property type="component" value="Unassembled WGS sequence"/>
</dbReference>
<dbReference type="OrthoDB" id="2431834at2759"/>
<keyword evidence="3" id="KW-1185">Reference proteome</keyword>
<feature type="region of interest" description="Disordered" evidence="1">
    <location>
        <begin position="300"/>
        <end position="343"/>
    </location>
</feature>
<evidence type="ECO:0000313" key="3">
    <source>
        <dbReference type="Proteomes" id="UP000823405"/>
    </source>
</evidence>
<feature type="compositionally biased region" description="Low complexity" evidence="1">
    <location>
        <begin position="117"/>
        <end position="131"/>
    </location>
</feature>
<feature type="compositionally biased region" description="Acidic residues" evidence="1">
    <location>
        <begin position="592"/>
        <end position="604"/>
    </location>
</feature>
<organism evidence="2 3">
    <name type="scientific">Linnemannia gamsii</name>
    <dbReference type="NCBI Taxonomy" id="64522"/>
    <lineage>
        <taxon>Eukaryota</taxon>
        <taxon>Fungi</taxon>
        <taxon>Fungi incertae sedis</taxon>
        <taxon>Mucoromycota</taxon>
        <taxon>Mortierellomycotina</taxon>
        <taxon>Mortierellomycetes</taxon>
        <taxon>Mortierellales</taxon>
        <taxon>Mortierellaceae</taxon>
        <taxon>Linnemannia</taxon>
    </lineage>
</organism>
<feature type="compositionally biased region" description="Polar residues" evidence="1">
    <location>
        <begin position="133"/>
        <end position="145"/>
    </location>
</feature>
<feature type="compositionally biased region" description="Polar residues" evidence="1">
    <location>
        <begin position="485"/>
        <end position="495"/>
    </location>
</feature>
<reference evidence="2" key="1">
    <citation type="journal article" date="2020" name="Fungal Divers.">
        <title>Resolving the Mortierellaceae phylogeny through synthesis of multi-gene phylogenetics and phylogenomics.</title>
        <authorList>
            <person name="Vandepol N."/>
            <person name="Liber J."/>
            <person name="Desiro A."/>
            <person name="Na H."/>
            <person name="Kennedy M."/>
            <person name="Barry K."/>
            <person name="Grigoriev I.V."/>
            <person name="Miller A.N."/>
            <person name="O'Donnell K."/>
            <person name="Stajich J.E."/>
            <person name="Bonito G."/>
        </authorList>
    </citation>
    <scope>NUCLEOTIDE SEQUENCE</scope>
    <source>
        <strain evidence="2">NVP60</strain>
    </source>
</reference>
<feature type="region of interest" description="Disordered" evidence="1">
    <location>
        <begin position="109"/>
        <end position="146"/>
    </location>
</feature>
<feature type="non-terminal residue" evidence="2">
    <location>
        <position position="618"/>
    </location>
</feature>
<feature type="region of interest" description="Disordered" evidence="1">
    <location>
        <begin position="467"/>
        <end position="519"/>
    </location>
</feature>
<evidence type="ECO:0000256" key="1">
    <source>
        <dbReference type="SAM" id="MobiDB-lite"/>
    </source>
</evidence>